<protein>
    <recommendedName>
        <fullName evidence="10">Transcription factor SipA3</fullName>
    </recommendedName>
</protein>
<evidence type="ECO:0000313" key="8">
    <source>
        <dbReference type="EMBL" id="PMD24089.1"/>
    </source>
</evidence>
<feature type="compositionally biased region" description="Polar residues" evidence="5">
    <location>
        <begin position="720"/>
        <end position="730"/>
    </location>
</feature>
<feature type="domain" description="VASt" evidence="7">
    <location>
        <begin position="985"/>
        <end position="1156"/>
    </location>
</feature>
<keyword evidence="4" id="KW-0472">Membrane</keyword>
<dbReference type="Pfam" id="PF16016">
    <property type="entry name" value="VASt"/>
    <property type="match status" value="1"/>
</dbReference>
<reference evidence="8 9" key="1">
    <citation type="submission" date="2016-05" db="EMBL/GenBank/DDBJ databases">
        <title>A degradative enzymes factory behind the ericoid mycorrhizal symbiosis.</title>
        <authorList>
            <consortium name="DOE Joint Genome Institute"/>
            <person name="Martino E."/>
            <person name="Morin E."/>
            <person name="Grelet G."/>
            <person name="Kuo A."/>
            <person name="Kohler A."/>
            <person name="Daghino S."/>
            <person name="Barry K."/>
            <person name="Choi C."/>
            <person name="Cichocki N."/>
            <person name="Clum A."/>
            <person name="Copeland A."/>
            <person name="Hainaut M."/>
            <person name="Haridas S."/>
            <person name="Labutti K."/>
            <person name="Lindquist E."/>
            <person name="Lipzen A."/>
            <person name="Khouja H.-R."/>
            <person name="Murat C."/>
            <person name="Ohm R."/>
            <person name="Olson A."/>
            <person name="Spatafora J."/>
            <person name="Veneault-Fourrey C."/>
            <person name="Henrissat B."/>
            <person name="Grigoriev I."/>
            <person name="Martin F."/>
            <person name="Perotto S."/>
        </authorList>
    </citation>
    <scope>NUCLEOTIDE SEQUENCE [LARGE SCALE GENOMIC DNA]</scope>
    <source>
        <strain evidence="8 9">UAMH 7357</strain>
    </source>
</reference>
<dbReference type="InterPro" id="IPR039463">
    <property type="entry name" value="Sip3/Lam1_BAR"/>
</dbReference>
<dbReference type="STRING" id="1745343.A0A2J6QCU3"/>
<dbReference type="GO" id="GO:0016020">
    <property type="term" value="C:membrane"/>
    <property type="evidence" value="ECO:0007669"/>
    <property type="project" value="UniProtKB-SubCell"/>
</dbReference>
<dbReference type="SUPFAM" id="SSF50729">
    <property type="entry name" value="PH domain-like"/>
    <property type="match status" value="1"/>
</dbReference>
<feature type="region of interest" description="Disordered" evidence="5">
    <location>
        <begin position="498"/>
        <end position="540"/>
    </location>
</feature>
<dbReference type="PROSITE" id="PS51778">
    <property type="entry name" value="VAST"/>
    <property type="match status" value="1"/>
</dbReference>
<comment type="subcellular location">
    <subcellularLocation>
        <location evidence="1">Membrane</location>
    </subcellularLocation>
</comment>
<dbReference type="SMART" id="SM00233">
    <property type="entry name" value="PH"/>
    <property type="match status" value="1"/>
</dbReference>
<dbReference type="GO" id="GO:0005737">
    <property type="term" value="C:cytoplasm"/>
    <property type="evidence" value="ECO:0007669"/>
    <property type="project" value="InterPro"/>
</dbReference>
<dbReference type="Gene3D" id="1.20.1270.60">
    <property type="entry name" value="Arfaptin homology (AH) domain/BAR domain"/>
    <property type="match status" value="1"/>
</dbReference>
<dbReference type="InterPro" id="IPR027267">
    <property type="entry name" value="AH/BAR_dom_sf"/>
</dbReference>
<evidence type="ECO:0000256" key="1">
    <source>
        <dbReference type="ARBA" id="ARBA00004370"/>
    </source>
</evidence>
<dbReference type="Gene3D" id="2.30.29.30">
    <property type="entry name" value="Pleckstrin-homology domain (PH domain)/Phosphotyrosine-binding domain (PTB)"/>
    <property type="match status" value="1"/>
</dbReference>
<dbReference type="CDD" id="cd07609">
    <property type="entry name" value="BAR_SIP3_fungi"/>
    <property type="match status" value="1"/>
</dbReference>
<feature type="region of interest" description="Disordered" evidence="5">
    <location>
        <begin position="1402"/>
        <end position="1423"/>
    </location>
</feature>
<evidence type="ECO:0008006" key="10">
    <source>
        <dbReference type="Google" id="ProtNLM"/>
    </source>
</evidence>
<evidence type="ECO:0000256" key="3">
    <source>
        <dbReference type="ARBA" id="ARBA00022989"/>
    </source>
</evidence>
<proteinExistence type="predicted"/>
<feature type="compositionally biased region" description="Basic and acidic residues" evidence="5">
    <location>
        <begin position="529"/>
        <end position="540"/>
    </location>
</feature>
<dbReference type="InterPro" id="IPR001849">
    <property type="entry name" value="PH_domain"/>
</dbReference>
<feature type="region of interest" description="Disordered" evidence="5">
    <location>
        <begin position="684"/>
        <end position="736"/>
    </location>
</feature>
<dbReference type="InterPro" id="IPR004148">
    <property type="entry name" value="BAR_dom"/>
</dbReference>
<dbReference type="InterPro" id="IPR031968">
    <property type="entry name" value="VASt"/>
</dbReference>
<dbReference type="Pfam" id="PF16746">
    <property type="entry name" value="BAR_3"/>
    <property type="match status" value="1"/>
</dbReference>
<keyword evidence="2" id="KW-0812">Transmembrane</keyword>
<dbReference type="InterPro" id="IPR011993">
    <property type="entry name" value="PH-like_dom_sf"/>
</dbReference>
<evidence type="ECO:0000256" key="4">
    <source>
        <dbReference type="ARBA" id="ARBA00023136"/>
    </source>
</evidence>
<evidence type="ECO:0000259" key="6">
    <source>
        <dbReference type="PROSITE" id="PS50003"/>
    </source>
</evidence>
<gene>
    <name evidence="8" type="ORF">NA56DRAFT_643367</name>
</gene>
<feature type="compositionally biased region" description="Basic and acidic residues" evidence="5">
    <location>
        <begin position="1410"/>
        <end position="1423"/>
    </location>
</feature>
<evidence type="ECO:0000313" key="9">
    <source>
        <dbReference type="Proteomes" id="UP000235672"/>
    </source>
</evidence>
<dbReference type="OrthoDB" id="10070851at2759"/>
<sequence length="1460" mass="163806">MRRKRSAVWIRLQNGDRSRCLVDLIETDSLTSTDMAEAIAQPGLPQVGRPLSLIPVGLKEAALDSPTFRATAVHFSDQVEIIERWLDAYIKSITKLVHDVSSLEETFNSFLLRSVPPANVSEAVLDHDYTLLAMKRFGEGSREWWSQVISGMKKMDPNVVEPIKSFMTGELRNFKDARRYLEQSQKTFDNTLARYVSQSKTKEPSSLREDAFQVHETRKAYLKASLDFCLLAPQLRYTIDKLLVRVSSDQWREMRRSRENSGANFLKWGSEMDRVRGWSKEMEAGESVFRRELQIARREIAETASQASKPSRELEDYNLSTVAFLGSKGPSTVNINSQGKEGERSEKQGWLFLRTISGKPARTTWVRRWFYVKNGIFGWLVQGAQSGGVEESEKIGVLLCNVKPAVQEERRFCFEVKTKNQTILVQSETQAQLMEWLEAFEVAKNKALQASANDNFSHLAGVDLAFAITPPLIPEFAAKAADGNVGHLSDDLAAGTFDRTSTLPVPGSEVGNLASRSSFDVTAPRRSVTTREEGESSRDHAARIMQKLDLHRKSTIAQSDAPATPSTGAAGGIASLISASHNILPVYATPAIAQVGPNVASKPPTSPPQQLETHTSTLAPATLANPPAPTNLSKSAVIVSGERGIGVGRSDATGGMPSGLMANLWGSSNWGYINRLEKGEVKLPGNRSIPASPNIRPLDPSPKFGNDENRKPDTGLPDLVQSSISTSTDPVANPAPSTAIHRKAISVDAEASRSQSQFAPKPEVFPSNYPLELKTQEAQFRMLFPNVPREDKLLLVFRATWNPNEQQEFPGRVYVTQHDIYFYSHHLGLVLISGVSMDSISEVTAAPGKDCDFIFLHLREDATKAGFTRITIKTFLEPLRLLQSRLNYLIDVAQADEPMTLENTMTALIKMEHDDPTRSPSMESWEDVSVNTPIDDGTLSGRTRKDRDLRAMIHVERGLHLGKASKEVAKFQLPSHPVIYEPEGMQRKAVERQFEISPKALFHVMFGDRSAVFQLLYHERRAQRIAQGPWVPLEGSHMRRDFEFQIDYLDMFRRARQANVVDYQVIDVMNDHICYVVTDFKTPWHLPHHKDFMLVSKIVITFVAKSKCKLAIYTKVDWSKTPTFSKGLVERQALDDSSLDAADLTDVIADQVRKLGPQSRTKKAIHIFGPVGQQTSVSLFSAADSSHSKRPQIKQRTLTNMFLETIGSFGESAITSVMMWTFAALRSIWKISSAHSIILTALLLSVLTNAFFTSRDTSEWWSERNAANFMSRIGVGPNPTMSKAVYLKDLDDMLTSVPTDLVARGDSKCYEQFRDIANVTDLDLPYQAAAVSFSETATRSTAKRLRRTRQNLGSYRHDLMVAMRVVNNVEREMMRAEWENWLLAENSRCRQIQAMLRENRTNSSPIKKTKGTESQKILDAKERERKSRLEDLKRWHEEYCGSCKMEQDRLLKARKHLTFG</sequence>
<dbReference type="FunFam" id="2.30.29.30:FF:000349">
    <property type="entry name" value="Transcription factor SipA3"/>
    <property type="match status" value="1"/>
</dbReference>
<dbReference type="PANTHER" id="PTHR14248">
    <property type="entry name" value="CYCLIN Y, ISOFORM A"/>
    <property type="match status" value="1"/>
</dbReference>
<feature type="domain" description="PH" evidence="6">
    <location>
        <begin position="344"/>
        <end position="445"/>
    </location>
</feature>
<accession>A0A2J6QCU3</accession>
<dbReference type="InterPro" id="IPR042067">
    <property type="entry name" value="Sip3_PH"/>
</dbReference>
<organism evidence="8 9">
    <name type="scientific">Hyaloscypha hepaticicola</name>
    <dbReference type="NCBI Taxonomy" id="2082293"/>
    <lineage>
        <taxon>Eukaryota</taxon>
        <taxon>Fungi</taxon>
        <taxon>Dikarya</taxon>
        <taxon>Ascomycota</taxon>
        <taxon>Pezizomycotina</taxon>
        <taxon>Leotiomycetes</taxon>
        <taxon>Helotiales</taxon>
        <taxon>Hyaloscyphaceae</taxon>
        <taxon>Hyaloscypha</taxon>
    </lineage>
</organism>
<keyword evidence="9" id="KW-1185">Reference proteome</keyword>
<dbReference type="Proteomes" id="UP000235672">
    <property type="component" value="Unassembled WGS sequence"/>
</dbReference>
<evidence type="ECO:0000259" key="7">
    <source>
        <dbReference type="PROSITE" id="PS51778"/>
    </source>
</evidence>
<dbReference type="Pfam" id="PF00169">
    <property type="entry name" value="PH"/>
    <property type="match status" value="1"/>
</dbReference>
<dbReference type="FunFam" id="1.20.1270.60:FF:000079">
    <property type="entry name" value="Transcription factor SipA3"/>
    <property type="match status" value="1"/>
</dbReference>
<evidence type="ECO:0000256" key="2">
    <source>
        <dbReference type="ARBA" id="ARBA00022692"/>
    </source>
</evidence>
<name>A0A2J6QCU3_9HELO</name>
<dbReference type="SUPFAM" id="SSF103657">
    <property type="entry name" value="BAR/IMD domain-like"/>
    <property type="match status" value="1"/>
</dbReference>
<dbReference type="PROSITE" id="PS50003">
    <property type="entry name" value="PH_DOMAIN"/>
    <property type="match status" value="1"/>
</dbReference>
<dbReference type="EMBL" id="KZ613473">
    <property type="protein sequence ID" value="PMD24089.1"/>
    <property type="molecule type" value="Genomic_DNA"/>
</dbReference>
<feature type="region of interest" description="Disordered" evidence="5">
    <location>
        <begin position="914"/>
        <end position="941"/>
    </location>
</feature>
<keyword evidence="3" id="KW-1133">Transmembrane helix</keyword>
<evidence type="ECO:0000256" key="5">
    <source>
        <dbReference type="SAM" id="MobiDB-lite"/>
    </source>
</evidence>
<dbReference type="CDD" id="cd13280">
    <property type="entry name" value="PH_SIP3"/>
    <property type="match status" value="1"/>
</dbReference>